<name>A0A498K0J2_MALDO</name>
<keyword evidence="2" id="KW-1185">Reference proteome</keyword>
<accession>A0A498K0J2</accession>
<dbReference type="Proteomes" id="UP000290289">
    <property type="component" value="Chromosome 4"/>
</dbReference>
<dbReference type="AlphaFoldDB" id="A0A498K0J2"/>
<dbReference type="EMBL" id="RDQH01000330">
    <property type="protein sequence ID" value="RXI00897.1"/>
    <property type="molecule type" value="Genomic_DNA"/>
</dbReference>
<protein>
    <submittedName>
        <fullName evidence="1">Uncharacterized protein</fullName>
    </submittedName>
</protein>
<gene>
    <name evidence="1" type="ORF">DVH24_001131</name>
</gene>
<reference evidence="1 2" key="1">
    <citation type="submission" date="2018-10" db="EMBL/GenBank/DDBJ databases">
        <title>A high-quality apple genome assembly.</title>
        <authorList>
            <person name="Hu J."/>
        </authorList>
    </citation>
    <scope>NUCLEOTIDE SEQUENCE [LARGE SCALE GENOMIC DNA]</scope>
    <source>
        <strain evidence="2">cv. HFTH1</strain>
        <tissue evidence="1">Young leaf</tissue>
    </source>
</reference>
<proteinExistence type="predicted"/>
<evidence type="ECO:0000313" key="1">
    <source>
        <dbReference type="EMBL" id="RXI00897.1"/>
    </source>
</evidence>
<organism evidence="1 2">
    <name type="scientific">Malus domestica</name>
    <name type="common">Apple</name>
    <name type="synonym">Pyrus malus</name>
    <dbReference type="NCBI Taxonomy" id="3750"/>
    <lineage>
        <taxon>Eukaryota</taxon>
        <taxon>Viridiplantae</taxon>
        <taxon>Streptophyta</taxon>
        <taxon>Embryophyta</taxon>
        <taxon>Tracheophyta</taxon>
        <taxon>Spermatophyta</taxon>
        <taxon>Magnoliopsida</taxon>
        <taxon>eudicotyledons</taxon>
        <taxon>Gunneridae</taxon>
        <taxon>Pentapetalae</taxon>
        <taxon>rosids</taxon>
        <taxon>fabids</taxon>
        <taxon>Rosales</taxon>
        <taxon>Rosaceae</taxon>
        <taxon>Amygdaloideae</taxon>
        <taxon>Maleae</taxon>
        <taxon>Malus</taxon>
    </lineage>
</organism>
<evidence type="ECO:0000313" key="2">
    <source>
        <dbReference type="Proteomes" id="UP000290289"/>
    </source>
</evidence>
<comment type="caution">
    <text evidence="1">The sequence shown here is derived from an EMBL/GenBank/DDBJ whole genome shotgun (WGS) entry which is preliminary data.</text>
</comment>
<sequence length="153" mass="17213">MDRIMGGAMELMASFGLFVSELNEEPAWKGKLISSAPPWHCHWLPASSAPNLKTIRRVCSVPTQSPPLQNQIEFHGCLSIPIIFPLFTEGAPRCNQNTKCLENNNQNVDSKKLENFHAKKAAFLRDVEELQSHMRVVEDFQDAEALCELASFE</sequence>